<keyword evidence="3" id="KW-1185">Reference proteome</keyword>
<dbReference type="Proteomes" id="UP001321473">
    <property type="component" value="Unassembled WGS sequence"/>
</dbReference>
<feature type="region of interest" description="Disordered" evidence="1">
    <location>
        <begin position="1"/>
        <end position="25"/>
    </location>
</feature>
<evidence type="ECO:0000256" key="1">
    <source>
        <dbReference type="SAM" id="MobiDB-lite"/>
    </source>
</evidence>
<accession>A0AAQ4E8Y9</accession>
<name>A0AAQ4E8Y9_AMBAM</name>
<protein>
    <submittedName>
        <fullName evidence="2">Uncharacterized protein</fullName>
    </submittedName>
</protein>
<reference evidence="2 3" key="1">
    <citation type="journal article" date="2023" name="Arcadia Sci">
        <title>De novo assembly of a long-read Amblyomma americanum tick genome.</title>
        <authorList>
            <person name="Chou S."/>
            <person name="Poskanzer K.E."/>
            <person name="Rollins M."/>
            <person name="Thuy-Boun P.S."/>
        </authorList>
    </citation>
    <scope>NUCLEOTIDE SEQUENCE [LARGE SCALE GENOMIC DNA]</scope>
    <source>
        <strain evidence="2">F_SG_1</strain>
        <tissue evidence="2">Salivary glands</tissue>
    </source>
</reference>
<feature type="compositionally biased region" description="Polar residues" evidence="1">
    <location>
        <begin position="1"/>
        <end position="11"/>
    </location>
</feature>
<dbReference type="EMBL" id="JARKHS020020013">
    <property type="protein sequence ID" value="KAK8771221.1"/>
    <property type="molecule type" value="Genomic_DNA"/>
</dbReference>
<gene>
    <name evidence="2" type="ORF">V5799_025535</name>
</gene>
<sequence length="100" mass="11263">MEFSKTALTYRTQHHAGAAGPRRPVGETAYHDCRRIEGLYSYPTGIITLLLHLLSSIIEPTLPQPEVAYQPLIPDIKHVTCKRIALPTASDKLILNSWLW</sequence>
<evidence type="ECO:0000313" key="2">
    <source>
        <dbReference type="EMBL" id="KAK8771221.1"/>
    </source>
</evidence>
<dbReference type="AlphaFoldDB" id="A0AAQ4E8Y9"/>
<organism evidence="2 3">
    <name type="scientific">Amblyomma americanum</name>
    <name type="common">Lone star tick</name>
    <dbReference type="NCBI Taxonomy" id="6943"/>
    <lineage>
        <taxon>Eukaryota</taxon>
        <taxon>Metazoa</taxon>
        <taxon>Ecdysozoa</taxon>
        <taxon>Arthropoda</taxon>
        <taxon>Chelicerata</taxon>
        <taxon>Arachnida</taxon>
        <taxon>Acari</taxon>
        <taxon>Parasitiformes</taxon>
        <taxon>Ixodida</taxon>
        <taxon>Ixodoidea</taxon>
        <taxon>Ixodidae</taxon>
        <taxon>Amblyomminae</taxon>
        <taxon>Amblyomma</taxon>
    </lineage>
</organism>
<comment type="caution">
    <text evidence="2">The sequence shown here is derived from an EMBL/GenBank/DDBJ whole genome shotgun (WGS) entry which is preliminary data.</text>
</comment>
<evidence type="ECO:0000313" key="3">
    <source>
        <dbReference type="Proteomes" id="UP001321473"/>
    </source>
</evidence>
<proteinExistence type="predicted"/>